<dbReference type="Gene3D" id="2.60.120.380">
    <property type="match status" value="1"/>
</dbReference>
<evidence type="ECO:0000256" key="4">
    <source>
        <dbReference type="ARBA" id="ARBA00022525"/>
    </source>
</evidence>
<keyword evidence="4" id="KW-0964">Secreted</keyword>
<dbReference type="InterPro" id="IPR024079">
    <property type="entry name" value="MetalloPept_cat_dom_sf"/>
</dbReference>
<dbReference type="InterPro" id="IPR001343">
    <property type="entry name" value="Hemolysn_Ca-bd"/>
</dbReference>
<dbReference type="Pfam" id="PF00353">
    <property type="entry name" value="HemolysinCabind"/>
    <property type="match status" value="16"/>
</dbReference>
<dbReference type="Pfam" id="PF08548">
    <property type="entry name" value="Peptidase_M10_C"/>
    <property type="match status" value="1"/>
</dbReference>
<sequence>MVNDVVIGIREPLAEIDSVPTETFLAGSPTGVTGIDRAPGDMGPGSWDPLAEIDHMTVVAGCGCAACQGFREADGGGKDVNPIDANPEGNNIGELLPLVTNPDGSRSFTGNRNIDATLIGAKWGTLNLTYSFPTSGSNYNGSGYDTNGVSLYHVDLGTQQQAAARASFAQLSAATGLTFTEITDTDTVHANIRISQSGDQDVGSAYGNFPSDTRGLSGDIWFGRTSQPYYDLAFKGTWGYATMMHEIGHTMGLKHGHQDYTNSDLSFYFGGTPRFGTQSLTPDRDGQAWSLMTYTPAPFTNSNFAGEKINQPQTYMQYDLAALQYMYGANYTTNAGDSVYTFSQTTGEMFINGVGQGAPSGNKIFLTVWDGGGNDTIDASNYSNGITIDLRPGEFSTFDQSQLANSLAYQGLTSLAPGNIAMSLLYNNDTRSLIENATGGAGNDIFVGNVANNVLDGGAGSDTVIFTGVTGVNVTLNDTGADVIVSHDGETDTLRSIENIQGTIANDVLVGNSQNNTLSGGAGGADTLSGGAGDDRLIGGGFTTTTTVSAPSQPDIAKPQTTNNGSIATAVSIAGAYDVDAATNITNATSIPHATINAVAAGGALEYYRIDVTVAGSQAIFDIDGTGTLDDSILELVNSAGTVLSSNDTGPGDVGTTINDDAYITYTFATAGTYYIRVGRYTSATGSVAQPLVAGQSYQLNVSLQNAAVVTSTVTATNTSSVVMDGGEGNDFLQGTIGNDILNGGIGNDTASFATAFSGGSTTGVTVDLTMQGAAQTTVAAGTDTLTGIENLIGSQYNDTLTGDENANVIEGGLGNDTLSAGAGDDTASYAGSAAGVTASLALQGAAQNTGTAGTDTLTGFENLLGSAFNDTLSGDATANTVSGGAGDDTLGTGGNAGGTVDLLDGGTGSDTASFAGYTANVTARLNGANDGTANIAGAAIATLRGIENLTGGAGNDILIGDDNANALEGGLGDDVLDGGAGVDTLLFTGTTGVTVNLTALTAQGLGNDTVLGFENVRTGSGADSVTGDAGNNVLFDGGGNDIYDGAAGADTVDYSGSTSSVTVNLNTTTAQTIGVSGGSDTITNVENVIGAANFSNTLVGGNTTANRLVGGTLADFVIGGGLADTLIGGTGNDVMFGDYVNTFNTSTTTADGGDVLEGGAGNDTLVGGMGNDILRGGDGDDVMVGGIANGTAAGLTAVYTNDGGNDTFDGGDGTDLAYAYYTDRAGGVSFDLGNLAGDSAITIDGVAAGSFTSVERVVFRGGLGNDVVRGGGTLDTLVGNAGDDVLDGWYGNDTLSGGLGNDTLIGGEGLDTATYVNATAAVNVDLRIQGVAQDTGGEGIDTLVGIEYLTGSGFGDTLRGNDDFNLITDNAVATTTAALSQTDSLFGYGGNDSILVTRANATTAGTATAATNINMDGGEGDDFIELRGGTLSTALATNTAGLSGTTYLALGATSNDRNVDVVTVDGGAGNDRIVLTGVASATVNAGAGADIVSISMRGASSVNNYQLTLGAGADIVQFGVGATAGASADVATTARTNRVTDFEGGSAGDKFEMTDFLNRGLTNYTANSNAFASGHLRLVQLGGDLLLQVDRDGASGTVNGFVTIFAIGNGYTGGFSAFNFDGFIGDLTLSGFSADETITGAAGNDVLNGGDGNDTLIGMAGNDTLDGGNGNDILRGGAGNDTLIGGAGIDTASYSEATSGVRVNLLVSGAQDTGEGTDTLVGIENVTGSTFSDVITGSAGANVIDAGASNDAVDGGAGNDTIFGGAGDDMLIGNLGANTIDGGDGIDTGVLLEKYADYTVTQTGAGSATIVHNGAIESNSFTNVERFRFVDGVVLTLGGAGNDLFDLSQKTGAVALATGVGNDAILAGGALIAADRIDGGAGTDEIGLKGDYTGANRLVLDAATLSNVEVLAVLADGSYDITSADATVAAGQVFTVFGGNLTSADSLSFDGSAETDGSFLMFGGLGTDALTGGAGDDAFFFGPGGFGANDVVVGGAGIDQLGLDGFAGNLSLRADNADVEVVALLRGPNGTNTYGTLFVEDSWVSAGATKTITAVTSFQGQAGSVMADLVIDGSQETNGSLRILAGSGNDTIFGGAGDDTLFGGLGRDKISGGAGADTFVFNAAAESNVTVGNGGAAVLNYDTLFGFTQGTDVIQVNGQTYGTATAGQNGRLDDATFNDDLAAAFGNIGGNAAVTFTATSGNHAGETFMVVNTDGVAGYQAGSDLVLHLAPVGDLTPPSVIL</sequence>
<name>A0ABR7AMS0_9SPHN</name>
<dbReference type="InterPro" id="IPR034033">
    <property type="entry name" value="Serralysin-like"/>
</dbReference>
<feature type="domain" description="Peptidase metallopeptidase" evidence="6">
    <location>
        <begin position="119"/>
        <end position="297"/>
    </location>
</feature>
<dbReference type="Gene3D" id="3.40.390.10">
    <property type="entry name" value="Collagenase (Catalytic Domain)"/>
    <property type="match status" value="1"/>
</dbReference>
<comment type="cofactor">
    <cofactor evidence="1">
        <name>Ca(2+)</name>
        <dbReference type="ChEBI" id="CHEBI:29108"/>
    </cofactor>
</comment>
<evidence type="ECO:0000256" key="1">
    <source>
        <dbReference type="ARBA" id="ARBA00001913"/>
    </source>
</evidence>
<dbReference type="InterPro" id="IPR050557">
    <property type="entry name" value="RTX_toxin/Mannuronan_C5-epim"/>
</dbReference>
<dbReference type="CDD" id="cd04277">
    <property type="entry name" value="ZnMc_serralysin_like"/>
    <property type="match status" value="1"/>
</dbReference>
<dbReference type="InterPro" id="IPR006026">
    <property type="entry name" value="Peptidase_Metallo"/>
</dbReference>
<dbReference type="Proteomes" id="UP000597613">
    <property type="component" value="Unassembled WGS sequence"/>
</dbReference>
<protein>
    <submittedName>
        <fullName evidence="7">M10 family metallopeptidase C-terminal domain-containing protein</fullName>
    </submittedName>
</protein>
<dbReference type="InterPro" id="IPR013858">
    <property type="entry name" value="Peptidase_M10B_C"/>
</dbReference>
<organism evidence="7 8">
    <name type="scientific">Sphingomonas albertensis</name>
    <dbReference type="NCBI Taxonomy" id="2762591"/>
    <lineage>
        <taxon>Bacteria</taxon>
        <taxon>Pseudomonadati</taxon>
        <taxon>Pseudomonadota</taxon>
        <taxon>Alphaproteobacteria</taxon>
        <taxon>Sphingomonadales</taxon>
        <taxon>Sphingomonadaceae</taxon>
        <taxon>Sphingomonas</taxon>
    </lineage>
</organism>
<dbReference type="InterPro" id="IPR018511">
    <property type="entry name" value="Hemolysin-typ_Ca-bd_CS"/>
</dbReference>
<dbReference type="InterPro" id="IPR011049">
    <property type="entry name" value="Serralysin-like_metalloprot_C"/>
</dbReference>
<evidence type="ECO:0000256" key="5">
    <source>
        <dbReference type="ARBA" id="ARBA00022737"/>
    </source>
</evidence>
<dbReference type="SUPFAM" id="SSF55486">
    <property type="entry name" value="Metalloproteases ('zincins'), catalytic domain"/>
    <property type="match status" value="1"/>
</dbReference>
<dbReference type="Gene3D" id="2.150.10.10">
    <property type="entry name" value="Serralysin-like metalloprotease, C-terminal"/>
    <property type="match status" value="9"/>
</dbReference>
<evidence type="ECO:0000313" key="8">
    <source>
        <dbReference type="Proteomes" id="UP000597613"/>
    </source>
</evidence>
<evidence type="ECO:0000313" key="7">
    <source>
        <dbReference type="EMBL" id="MBC3941257.1"/>
    </source>
</evidence>
<reference evidence="7 8" key="1">
    <citation type="submission" date="2020-08" db="EMBL/GenBank/DDBJ databases">
        <title>Putative novel bacterial strains isolated from necrotic wheat leaf tissues caused by Xanthomonas translucens.</title>
        <authorList>
            <person name="Tambong J.T."/>
        </authorList>
    </citation>
    <scope>NUCLEOTIDE SEQUENCE [LARGE SCALE GENOMIC DNA]</scope>
    <source>
        <strain evidence="8">DOAB 1063</strain>
    </source>
</reference>
<evidence type="ECO:0000256" key="3">
    <source>
        <dbReference type="ARBA" id="ARBA00009490"/>
    </source>
</evidence>
<comment type="subcellular location">
    <subcellularLocation>
        <location evidence="2">Secreted</location>
    </subcellularLocation>
</comment>
<evidence type="ECO:0000259" key="6">
    <source>
        <dbReference type="SMART" id="SM00235"/>
    </source>
</evidence>
<dbReference type="SUPFAM" id="SSF51120">
    <property type="entry name" value="beta-Roll"/>
    <property type="match status" value="12"/>
</dbReference>
<dbReference type="PANTHER" id="PTHR38340:SF1">
    <property type="entry name" value="S-LAYER PROTEIN"/>
    <property type="match status" value="1"/>
</dbReference>
<keyword evidence="5" id="KW-0677">Repeat</keyword>
<dbReference type="RefSeq" id="WP_214654967.1">
    <property type="nucleotide sequence ID" value="NZ_JACONT010000009.1"/>
</dbReference>
<proteinExistence type="inferred from homology"/>
<dbReference type="PANTHER" id="PTHR38340">
    <property type="entry name" value="S-LAYER PROTEIN"/>
    <property type="match status" value="1"/>
</dbReference>
<gene>
    <name evidence="7" type="ORF">H8S47_06090</name>
</gene>
<dbReference type="EMBL" id="JACONT010000009">
    <property type="protein sequence ID" value="MBC3941257.1"/>
    <property type="molecule type" value="Genomic_DNA"/>
</dbReference>
<accession>A0ABR7AMS0</accession>
<dbReference type="PRINTS" id="PR00313">
    <property type="entry name" value="CABNDNGRPT"/>
</dbReference>
<comment type="caution">
    <text evidence="7">The sequence shown here is derived from an EMBL/GenBank/DDBJ whole genome shotgun (WGS) entry which is preliminary data.</text>
</comment>
<dbReference type="PROSITE" id="PS00330">
    <property type="entry name" value="HEMOLYSIN_CALCIUM"/>
    <property type="match status" value="9"/>
</dbReference>
<dbReference type="SMART" id="SM00235">
    <property type="entry name" value="ZnMc"/>
    <property type="match status" value="1"/>
</dbReference>
<comment type="similarity">
    <text evidence="3">Belongs to the peptidase M10B family.</text>
</comment>
<evidence type="ECO:0000256" key="2">
    <source>
        <dbReference type="ARBA" id="ARBA00004613"/>
    </source>
</evidence>
<keyword evidence="8" id="KW-1185">Reference proteome</keyword>